<gene>
    <name evidence="12" type="ORF">NE398_07485</name>
</gene>
<keyword evidence="8" id="KW-0902">Two-component regulatory system</keyword>
<dbReference type="PANTHER" id="PTHR43711:SF26">
    <property type="entry name" value="SENSOR HISTIDINE KINASE RCSC"/>
    <property type="match status" value="1"/>
</dbReference>
<keyword evidence="3" id="KW-0597">Phosphoprotein</keyword>
<dbReference type="Proteomes" id="UP001141183">
    <property type="component" value="Unassembled WGS sequence"/>
</dbReference>
<evidence type="ECO:0000313" key="12">
    <source>
        <dbReference type="EMBL" id="MDC4240003.1"/>
    </source>
</evidence>
<sequence length="690" mass="79152">MGNLVNFCMKDSKLERDCLDEVVPLDDLLNKDKSGMGVYSFPNLELIKSNKFYKDILENISIKRAGYLKMSLQEIMNVKEENIILTLIKGAIKSGKTQISEEFIYKNKNGYTDYLKCVVTPVKEENSLIFLIITLFNVTESAVEKENLKKEILKLKEENSKLKEENIKLSEENIKLSEEFFKYKNVVENMTDGLIFLDKEGKVEFLNGAAEGFFYEPDKLDVLGQTLDNTRYYDLNGNTLKINELPSARALKGENITSMRVVCERPDKTIKTDISCNPLYSQNNEIVGAITSIRGLNDSLRVENCLKKQRDNFYNIINSLDLLICRFSYPDFKVIHYNKKVKEEIIYSNENIYSKFLQISCNDRETLDKEQKNNAMISGSNIKVVLSGKERYIETFYQYIFDVDGEIKEVIKVGIDITDKVSHQQELEEILKTQEEFFSFIAHEFRTPLTVMSSTTQLLNLVYRKDLPEKVVGYIDKINLSTLQQLRLVNNLLDITRADAGYLNVNLRNYDIVSMSKAITESVRSFAVRKDINLEFTCNIDKKIIAVDDEKYERILLNLLSNAIKFTKNGKTVKVELDSNDRFTNINVKDEGVGIPKEKQDVIFNRFGQVNNDLTRKSEGTGIGLCLVRLLINSMGGRIELTSQLGKGSTFTIILPNKVISTDTKVVDMNLMDNRLVQTMDMEFSNIYLD</sequence>
<dbReference type="InterPro" id="IPR005467">
    <property type="entry name" value="His_kinase_dom"/>
</dbReference>
<proteinExistence type="predicted"/>
<dbReference type="InterPro" id="IPR050736">
    <property type="entry name" value="Sensor_HK_Regulatory"/>
</dbReference>
<dbReference type="SMART" id="SM00387">
    <property type="entry name" value="HATPase_c"/>
    <property type="match status" value="1"/>
</dbReference>
<keyword evidence="5" id="KW-0547">Nucleotide-binding</keyword>
<dbReference type="InterPro" id="IPR000700">
    <property type="entry name" value="PAS-assoc_C"/>
</dbReference>
<dbReference type="InterPro" id="IPR003594">
    <property type="entry name" value="HATPase_dom"/>
</dbReference>
<dbReference type="FunFam" id="3.30.565.10:FF:000037">
    <property type="entry name" value="Hybrid sensor histidine kinase/response regulator"/>
    <property type="match status" value="1"/>
</dbReference>
<evidence type="ECO:0000256" key="4">
    <source>
        <dbReference type="ARBA" id="ARBA00022679"/>
    </source>
</evidence>
<dbReference type="CDD" id="cd16922">
    <property type="entry name" value="HATPase_EvgS-ArcB-TorS-like"/>
    <property type="match status" value="1"/>
</dbReference>
<dbReference type="PROSITE" id="PS50109">
    <property type="entry name" value="HIS_KIN"/>
    <property type="match status" value="1"/>
</dbReference>
<evidence type="ECO:0000313" key="13">
    <source>
        <dbReference type="Proteomes" id="UP001141183"/>
    </source>
</evidence>
<dbReference type="PROSITE" id="PS50113">
    <property type="entry name" value="PAC"/>
    <property type="match status" value="1"/>
</dbReference>
<dbReference type="InterPro" id="IPR036890">
    <property type="entry name" value="HATPase_C_sf"/>
</dbReference>
<evidence type="ECO:0000256" key="6">
    <source>
        <dbReference type="ARBA" id="ARBA00022777"/>
    </source>
</evidence>
<evidence type="ECO:0000256" key="3">
    <source>
        <dbReference type="ARBA" id="ARBA00022553"/>
    </source>
</evidence>
<name>A0A9X3XIT3_9CLOT</name>
<dbReference type="SUPFAM" id="SSF55785">
    <property type="entry name" value="PYP-like sensor domain (PAS domain)"/>
    <property type="match status" value="2"/>
</dbReference>
<dbReference type="InterPro" id="IPR003661">
    <property type="entry name" value="HisK_dim/P_dom"/>
</dbReference>
<dbReference type="InterPro" id="IPR036097">
    <property type="entry name" value="HisK_dim/P_sf"/>
</dbReference>
<evidence type="ECO:0000256" key="5">
    <source>
        <dbReference type="ARBA" id="ARBA00022741"/>
    </source>
</evidence>
<dbReference type="Pfam" id="PF13426">
    <property type="entry name" value="PAS_9"/>
    <property type="match status" value="2"/>
</dbReference>
<dbReference type="InterPro" id="IPR035965">
    <property type="entry name" value="PAS-like_dom_sf"/>
</dbReference>
<dbReference type="InterPro" id="IPR004358">
    <property type="entry name" value="Sig_transdc_His_kin-like_C"/>
</dbReference>
<dbReference type="RefSeq" id="WP_272470216.1">
    <property type="nucleotide sequence ID" value="NZ_JAMRYU010000006.1"/>
</dbReference>
<evidence type="ECO:0000259" key="10">
    <source>
        <dbReference type="PROSITE" id="PS50109"/>
    </source>
</evidence>
<dbReference type="SUPFAM" id="SSF47384">
    <property type="entry name" value="Homodimeric domain of signal transducing histidine kinase"/>
    <property type="match status" value="1"/>
</dbReference>
<dbReference type="Gene3D" id="3.30.565.10">
    <property type="entry name" value="Histidine kinase-like ATPase, C-terminal domain"/>
    <property type="match status" value="1"/>
</dbReference>
<dbReference type="Pfam" id="PF00512">
    <property type="entry name" value="HisKA"/>
    <property type="match status" value="1"/>
</dbReference>
<keyword evidence="13" id="KW-1185">Reference proteome</keyword>
<keyword evidence="4" id="KW-0808">Transferase</keyword>
<protein>
    <recommendedName>
        <fullName evidence="2">histidine kinase</fullName>
        <ecNumber evidence="2">2.7.13.3</ecNumber>
    </recommendedName>
</protein>
<reference evidence="12" key="1">
    <citation type="submission" date="2022-05" db="EMBL/GenBank/DDBJ databases">
        <title>Draft genome sequence of Clostridium tertium strain CP3 isolated from Peru.</title>
        <authorList>
            <person name="Hurtado R."/>
            <person name="Lima L."/>
            <person name="Sousa T."/>
            <person name="Jaiswal A.K."/>
            <person name="Tiwari S."/>
            <person name="Maturrano L."/>
            <person name="Brenig B."/>
            <person name="Azevedo V."/>
        </authorList>
    </citation>
    <scope>NUCLEOTIDE SEQUENCE</scope>
    <source>
        <strain evidence="12">CP3</strain>
    </source>
</reference>
<dbReference type="CDD" id="cd00082">
    <property type="entry name" value="HisKA"/>
    <property type="match status" value="1"/>
</dbReference>
<feature type="domain" description="Histidine kinase" evidence="10">
    <location>
        <begin position="440"/>
        <end position="659"/>
    </location>
</feature>
<dbReference type="InterPro" id="IPR000014">
    <property type="entry name" value="PAS"/>
</dbReference>
<dbReference type="Gene3D" id="3.30.450.20">
    <property type="entry name" value="PAS domain"/>
    <property type="match status" value="2"/>
</dbReference>
<keyword evidence="9" id="KW-0175">Coiled coil</keyword>
<dbReference type="SMART" id="SM00388">
    <property type="entry name" value="HisKA"/>
    <property type="match status" value="1"/>
</dbReference>
<dbReference type="Gene3D" id="1.10.287.130">
    <property type="match status" value="1"/>
</dbReference>
<keyword evidence="7 12" id="KW-0067">ATP-binding</keyword>
<accession>A0A9X3XIT3</accession>
<evidence type="ECO:0000256" key="8">
    <source>
        <dbReference type="ARBA" id="ARBA00023012"/>
    </source>
</evidence>
<comment type="caution">
    <text evidence="12">The sequence shown here is derived from an EMBL/GenBank/DDBJ whole genome shotgun (WGS) entry which is preliminary data.</text>
</comment>
<dbReference type="PANTHER" id="PTHR43711">
    <property type="entry name" value="TWO-COMPONENT HISTIDINE KINASE"/>
    <property type="match status" value="1"/>
</dbReference>
<evidence type="ECO:0000256" key="2">
    <source>
        <dbReference type="ARBA" id="ARBA00012438"/>
    </source>
</evidence>
<keyword evidence="6" id="KW-0418">Kinase</keyword>
<evidence type="ECO:0000256" key="9">
    <source>
        <dbReference type="SAM" id="Coils"/>
    </source>
</evidence>
<evidence type="ECO:0000259" key="11">
    <source>
        <dbReference type="PROSITE" id="PS50113"/>
    </source>
</evidence>
<dbReference type="EC" id="2.7.13.3" evidence="2"/>
<dbReference type="EMBL" id="JAMRYU010000006">
    <property type="protein sequence ID" value="MDC4240003.1"/>
    <property type="molecule type" value="Genomic_DNA"/>
</dbReference>
<dbReference type="SUPFAM" id="SSF55874">
    <property type="entry name" value="ATPase domain of HSP90 chaperone/DNA topoisomerase II/histidine kinase"/>
    <property type="match status" value="1"/>
</dbReference>
<dbReference type="AlphaFoldDB" id="A0A9X3XIT3"/>
<feature type="domain" description="PAC" evidence="11">
    <location>
        <begin position="375"/>
        <end position="429"/>
    </location>
</feature>
<dbReference type="GO" id="GO:0000155">
    <property type="term" value="F:phosphorelay sensor kinase activity"/>
    <property type="evidence" value="ECO:0007669"/>
    <property type="project" value="InterPro"/>
</dbReference>
<dbReference type="PRINTS" id="PR00344">
    <property type="entry name" value="BCTRLSENSOR"/>
</dbReference>
<evidence type="ECO:0000256" key="1">
    <source>
        <dbReference type="ARBA" id="ARBA00000085"/>
    </source>
</evidence>
<dbReference type="GO" id="GO:0005524">
    <property type="term" value="F:ATP binding"/>
    <property type="evidence" value="ECO:0007669"/>
    <property type="project" value="UniProtKB-KW"/>
</dbReference>
<dbReference type="Pfam" id="PF02518">
    <property type="entry name" value="HATPase_c"/>
    <property type="match status" value="1"/>
</dbReference>
<organism evidence="12 13">
    <name type="scientific">Clostridium tertium</name>
    <dbReference type="NCBI Taxonomy" id="1559"/>
    <lineage>
        <taxon>Bacteria</taxon>
        <taxon>Bacillati</taxon>
        <taxon>Bacillota</taxon>
        <taxon>Clostridia</taxon>
        <taxon>Eubacteriales</taxon>
        <taxon>Clostridiaceae</taxon>
        <taxon>Clostridium</taxon>
    </lineage>
</organism>
<feature type="coiled-coil region" evidence="9">
    <location>
        <begin position="138"/>
        <end position="179"/>
    </location>
</feature>
<evidence type="ECO:0000256" key="7">
    <source>
        <dbReference type="ARBA" id="ARBA00022840"/>
    </source>
</evidence>
<comment type="catalytic activity">
    <reaction evidence="1">
        <text>ATP + protein L-histidine = ADP + protein N-phospho-L-histidine.</text>
        <dbReference type="EC" id="2.7.13.3"/>
    </reaction>
</comment>